<dbReference type="EMBL" id="JAXUIC010000239">
    <property type="protein sequence ID" value="KAK4546984.1"/>
    <property type="molecule type" value="Genomic_DNA"/>
</dbReference>
<comment type="subcellular location">
    <subcellularLocation>
        <location evidence="1">Cell membrane</location>
        <topology evidence="1">Single-pass membrane protein</topology>
    </subcellularLocation>
    <subcellularLocation>
        <location evidence="2">Membrane</location>
        <topology evidence="2">Single-pass type I membrane protein</topology>
    </subcellularLocation>
</comment>
<dbReference type="InterPro" id="IPR017441">
    <property type="entry name" value="Protein_kinase_ATP_BS"/>
</dbReference>
<accession>A0AAN7I5W8</accession>
<evidence type="ECO:0000256" key="20">
    <source>
        <dbReference type="ARBA" id="ARBA00047899"/>
    </source>
</evidence>
<reference evidence="26 27" key="1">
    <citation type="journal article" date="2023" name="G3 (Bethesda)">
        <title>A haplotype-resolved chromosome-scale genome for Quercus rubra L. provides insights into the genetics of adaptive traits for red oak species.</title>
        <authorList>
            <person name="Kapoor B."/>
            <person name="Jenkins J."/>
            <person name="Schmutz J."/>
            <person name="Zhebentyayeva T."/>
            <person name="Kuelheim C."/>
            <person name="Coggeshall M."/>
            <person name="Heim C."/>
            <person name="Lasky J.R."/>
            <person name="Leites L."/>
            <person name="Islam-Faridi N."/>
            <person name="Romero-Severson J."/>
            <person name="DeLeo V.L."/>
            <person name="Lucas S.M."/>
            <person name="Lazic D."/>
            <person name="Gailing O."/>
            <person name="Carlson J."/>
            <person name="Staton M."/>
        </authorList>
    </citation>
    <scope>NUCLEOTIDE SEQUENCE [LARGE SCALE GENOMIC DNA]</scope>
    <source>
        <strain evidence="26">Pseudo-F2</strain>
    </source>
</reference>
<keyword evidence="8" id="KW-0433">Leucine-rich repeat</keyword>
<dbReference type="FunFam" id="3.80.10.10:FF:000299">
    <property type="entry name" value="Piriformospora indica-insensitive protein 2"/>
    <property type="match status" value="1"/>
</dbReference>
<dbReference type="SUPFAM" id="SSF56112">
    <property type="entry name" value="Protein kinase-like (PK-like)"/>
    <property type="match status" value="1"/>
</dbReference>
<evidence type="ECO:0000256" key="4">
    <source>
        <dbReference type="ARBA" id="ARBA00012513"/>
    </source>
</evidence>
<evidence type="ECO:0000256" key="18">
    <source>
        <dbReference type="ARBA" id="ARBA00023170"/>
    </source>
</evidence>
<keyword evidence="9" id="KW-0808">Transferase</keyword>
<dbReference type="PROSITE" id="PS50011">
    <property type="entry name" value="PROTEIN_KINASE_DOM"/>
    <property type="match status" value="1"/>
</dbReference>
<evidence type="ECO:0000256" key="10">
    <source>
        <dbReference type="ARBA" id="ARBA00022692"/>
    </source>
</evidence>
<dbReference type="InterPro" id="IPR013210">
    <property type="entry name" value="LRR_N_plant-typ"/>
</dbReference>
<dbReference type="InterPro" id="IPR011009">
    <property type="entry name" value="Kinase-like_dom_sf"/>
</dbReference>
<keyword evidence="16 23" id="KW-1133">Transmembrane helix</keyword>
<dbReference type="FunFam" id="3.80.10.10:FF:000565">
    <property type="entry name" value="Leucine-rich repeat receptor-like kinase protein FLORAL ORGAN NUMBER1"/>
    <property type="match status" value="1"/>
</dbReference>
<keyword evidence="14" id="KW-0418">Kinase</keyword>
<evidence type="ECO:0000259" key="25">
    <source>
        <dbReference type="PROSITE" id="PS50011"/>
    </source>
</evidence>
<keyword evidence="19" id="KW-0325">Glycoprotein</keyword>
<evidence type="ECO:0000256" key="7">
    <source>
        <dbReference type="ARBA" id="ARBA00022553"/>
    </source>
</evidence>
<dbReference type="GO" id="GO:0004674">
    <property type="term" value="F:protein serine/threonine kinase activity"/>
    <property type="evidence" value="ECO:0007669"/>
    <property type="project" value="UniProtKB-KW"/>
</dbReference>
<keyword evidence="10 23" id="KW-0812">Transmembrane</keyword>
<feature type="signal peptide" evidence="24">
    <location>
        <begin position="1"/>
        <end position="37"/>
    </location>
</feature>
<comment type="similarity">
    <text evidence="3">Belongs to the protein kinase superfamily. Ser/Thr protein kinase family.</text>
</comment>
<evidence type="ECO:0000256" key="12">
    <source>
        <dbReference type="ARBA" id="ARBA00022737"/>
    </source>
</evidence>
<dbReference type="InterPro" id="IPR032675">
    <property type="entry name" value="LRR_dom_sf"/>
</dbReference>
<evidence type="ECO:0000256" key="6">
    <source>
        <dbReference type="ARBA" id="ARBA00022527"/>
    </source>
</evidence>
<dbReference type="SUPFAM" id="SSF52047">
    <property type="entry name" value="RNI-like"/>
    <property type="match status" value="1"/>
</dbReference>
<keyword evidence="18" id="KW-0675">Receptor</keyword>
<evidence type="ECO:0000256" key="5">
    <source>
        <dbReference type="ARBA" id="ARBA00022475"/>
    </source>
</evidence>
<evidence type="ECO:0000256" key="8">
    <source>
        <dbReference type="ARBA" id="ARBA00022614"/>
    </source>
</evidence>
<evidence type="ECO:0000256" key="2">
    <source>
        <dbReference type="ARBA" id="ARBA00004479"/>
    </source>
</evidence>
<evidence type="ECO:0000256" key="17">
    <source>
        <dbReference type="ARBA" id="ARBA00023136"/>
    </source>
</evidence>
<dbReference type="SMART" id="SM00369">
    <property type="entry name" value="LRR_TYP"/>
    <property type="match status" value="7"/>
</dbReference>
<evidence type="ECO:0000256" key="16">
    <source>
        <dbReference type="ARBA" id="ARBA00022989"/>
    </source>
</evidence>
<dbReference type="Pfam" id="PF13855">
    <property type="entry name" value="LRR_8"/>
    <property type="match status" value="1"/>
</dbReference>
<keyword evidence="27" id="KW-1185">Reference proteome</keyword>
<dbReference type="PROSITE" id="PS00107">
    <property type="entry name" value="PROTEIN_KINASE_ATP"/>
    <property type="match status" value="1"/>
</dbReference>
<keyword evidence="11 24" id="KW-0732">Signal</keyword>
<dbReference type="Pfam" id="PF00560">
    <property type="entry name" value="LRR_1"/>
    <property type="match status" value="5"/>
</dbReference>
<dbReference type="PROSITE" id="PS00108">
    <property type="entry name" value="PROTEIN_KINASE_ST"/>
    <property type="match status" value="1"/>
</dbReference>
<evidence type="ECO:0000313" key="27">
    <source>
        <dbReference type="Proteomes" id="UP001324115"/>
    </source>
</evidence>
<dbReference type="InterPro" id="IPR001611">
    <property type="entry name" value="Leu-rich_rpt"/>
</dbReference>
<dbReference type="Gene3D" id="1.10.510.10">
    <property type="entry name" value="Transferase(Phosphotransferase) domain 1"/>
    <property type="match status" value="1"/>
</dbReference>
<evidence type="ECO:0000256" key="19">
    <source>
        <dbReference type="ARBA" id="ARBA00023180"/>
    </source>
</evidence>
<dbReference type="Pfam" id="PF00069">
    <property type="entry name" value="Pkinase"/>
    <property type="match status" value="1"/>
</dbReference>
<evidence type="ECO:0000256" key="14">
    <source>
        <dbReference type="ARBA" id="ARBA00022777"/>
    </source>
</evidence>
<dbReference type="PANTHER" id="PTHR27008:SF592">
    <property type="entry name" value="LEUCINE-RICH REPEAT RECEPTOR-LIKE PROTEIN KINASE FAMILY PROTEIN-RELATED"/>
    <property type="match status" value="1"/>
</dbReference>
<evidence type="ECO:0000256" key="22">
    <source>
        <dbReference type="PROSITE-ProRule" id="PRU10141"/>
    </source>
</evidence>
<evidence type="ECO:0000256" key="21">
    <source>
        <dbReference type="ARBA" id="ARBA00048679"/>
    </source>
</evidence>
<comment type="caution">
    <text evidence="26">The sequence shown here is derived from an EMBL/GenBank/DDBJ whole genome shotgun (WGS) entry which is preliminary data.</text>
</comment>
<dbReference type="PANTHER" id="PTHR27008">
    <property type="entry name" value="OS04G0122200 PROTEIN"/>
    <property type="match status" value="1"/>
</dbReference>
<evidence type="ECO:0000313" key="26">
    <source>
        <dbReference type="EMBL" id="KAK4546984.1"/>
    </source>
</evidence>
<evidence type="ECO:0000256" key="15">
    <source>
        <dbReference type="ARBA" id="ARBA00022840"/>
    </source>
</evidence>
<dbReference type="InterPro" id="IPR055414">
    <property type="entry name" value="LRR_R13L4/SHOC2-like"/>
</dbReference>
<dbReference type="Proteomes" id="UP001324115">
    <property type="component" value="Unassembled WGS sequence"/>
</dbReference>
<evidence type="ECO:0000256" key="24">
    <source>
        <dbReference type="SAM" id="SignalP"/>
    </source>
</evidence>
<feature type="chain" id="PRO_5043010586" description="non-specific serine/threonine protein kinase" evidence="24">
    <location>
        <begin position="38"/>
        <end position="1032"/>
    </location>
</feature>
<evidence type="ECO:0000256" key="23">
    <source>
        <dbReference type="SAM" id="Phobius"/>
    </source>
</evidence>
<dbReference type="FunFam" id="3.30.200.20:FF:000432">
    <property type="entry name" value="LRR receptor-like serine/threonine-protein kinase EFR"/>
    <property type="match status" value="1"/>
</dbReference>
<dbReference type="GO" id="GO:0005886">
    <property type="term" value="C:plasma membrane"/>
    <property type="evidence" value="ECO:0007669"/>
    <property type="project" value="UniProtKB-SubCell"/>
</dbReference>
<keyword evidence="13 22" id="KW-0547">Nucleotide-binding</keyword>
<proteinExistence type="inferred from homology"/>
<keyword evidence="5" id="KW-1003">Cell membrane</keyword>
<dbReference type="SMART" id="SM00220">
    <property type="entry name" value="S_TKc"/>
    <property type="match status" value="1"/>
</dbReference>
<name>A0AAN7I5W8_QUERU</name>
<dbReference type="GO" id="GO:0005524">
    <property type="term" value="F:ATP binding"/>
    <property type="evidence" value="ECO:0007669"/>
    <property type="project" value="UniProtKB-UniRule"/>
</dbReference>
<evidence type="ECO:0000256" key="3">
    <source>
        <dbReference type="ARBA" id="ARBA00008684"/>
    </source>
</evidence>
<dbReference type="InterPro" id="IPR051809">
    <property type="entry name" value="Plant_receptor-like_S/T_kinase"/>
</dbReference>
<evidence type="ECO:0000256" key="1">
    <source>
        <dbReference type="ARBA" id="ARBA00004162"/>
    </source>
</evidence>
<keyword evidence="17 23" id="KW-0472">Membrane</keyword>
<keyword evidence="7" id="KW-0597">Phosphoprotein</keyword>
<sequence>MKLHSHNPNFPELLSSTHLHMILLFTITLLCLQPTTPTNETDRLALLKFKESIANDPYGILTSWNDSIQFCNWHGIKCGHRHQRVTALELEGRKLHGTITPFIGNLTFLRAINLQNNSFYGEIPKEVGHLFRLRHLNLSNNTLGGEIPASLSNISELRIMSIRWNKLIGKIPMELGSLTKLIVLWVKSNNLTGEIPPFLGNLSFLEFFSATYNNLEGNIPESFGRLKSLSTFAIGANKLNGTIPSSLYNISSISILLIADNQLSGTLPTNIGLTLPNLQFFEISINKFFGPIPISICNASQLQIFEIAYNNFMGSVPTNLGNLQDLVVLSLGENHLGRDLDFLTSLRNCSKLEELVLGGNQFEGVLPNSIGNLSTQLNLLYLEDNQISGTIPETLENLMNLIVLYMDMNLFTGVIPSYIGKFPMMQIFSLSGNNFSGQIPNNLGNLTQLIQLYLSQNKLEGSLPSSIGNCQNLESVDVSQNYLSGVIPWQVFDLYSLSLLLNLSHNLFNGKLPVQVGNLKNIYSLDVSENHLSGKIPETIGSCFKLDHLYLQGNSFEGVIPSSIASLKGLEHLDLSQNNLSGLIPKGLEKLLFLQYLNLSFNDIEGELPIEGVFRNVNAISVVGNNKLCGGIPQLQLTTCHITKLRKSFTFGTITIICVVVCILLVAFFLALYWRKRSKKKPSSIDSKMELLPTISYKMLHQATNGFSPSNLIGSGSFGSVYKGVLDQEERLVAVKVFNLQNKDASKSFMAECNVLRNVRHRNLIKILTCCSSINYNGDDFKALVFEFMTNGSLDMWLHPMENSDNQSKNLSILQRLIIAIDVAFALNYLHNHCEQKIIHCDLKPSNILLDGDMIAHVSDFGLSRLLTTLNDSSQKSTSTIGLKGSIGYAAPGKRPTADMFKDGLDLHNFVKMALPKRLIQVVDPLLLPREVEEMGVVTATMMATREDDNDSEIVEEANNIEDSRHIDVDMQKCLLSILNIGILCSLESPKERINMEEVIKELQLIKSTFVGLGIRRGRPSKAQKPGTSRRD</sequence>
<feature type="binding site" evidence="22">
    <location>
        <position position="736"/>
    </location>
    <ligand>
        <name>ATP</name>
        <dbReference type="ChEBI" id="CHEBI:30616"/>
    </ligand>
</feature>
<dbReference type="FunFam" id="3.80.10.10:FF:000288">
    <property type="entry name" value="LRR receptor-like serine/threonine-protein kinase EFR"/>
    <property type="match status" value="1"/>
</dbReference>
<dbReference type="InterPro" id="IPR003591">
    <property type="entry name" value="Leu-rich_rpt_typical-subtyp"/>
</dbReference>
<dbReference type="SUPFAM" id="SSF52058">
    <property type="entry name" value="L domain-like"/>
    <property type="match status" value="1"/>
</dbReference>
<dbReference type="Gene3D" id="3.30.200.20">
    <property type="entry name" value="Phosphorylase Kinase, domain 1"/>
    <property type="match status" value="1"/>
</dbReference>
<keyword evidence="15 22" id="KW-0067">ATP-binding</keyword>
<protein>
    <recommendedName>
        <fullName evidence="4">non-specific serine/threonine protein kinase</fullName>
        <ecNumber evidence="4">2.7.11.1</ecNumber>
    </recommendedName>
</protein>
<evidence type="ECO:0000256" key="13">
    <source>
        <dbReference type="ARBA" id="ARBA00022741"/>
    </source>
</evidence>
<evidence type="ECO:0000256" key="11">
    <source>
        <dbReference type="ARBA" id="ARBA00022729"/>
    </source>
</evidence>
<comment type="catalytic activity">
    <reaction evidence="21">
        <text>L-seryl-[protein] + ATP = O-phospho-L-seryl-[protein] + ADP + H(+)</text>
        <dbReference type="Rhea" id="RHEA:17989"/>
        <dbReference type="Rhea" id="RHEA-COMP:9863"/>
        <dbReference type="Rhea" id="RHEA-COMP:11604"/>
        <dbReference type="ChEBI" id="CHEBI:15378"/>
        <dbReference type="ChEBI" id="CHEBI:29999"/>
        <dbReference type="ChEBI" id="CHEBI:30616"/>
        <dbReference type="ChEBI" id="CHEBI:83421"/>
        <dbReference type="ChEBI" id="CHEBI:456216"/>
        <dbReference type="EC" id="2.7.11.1"/>
    </reaction>
</comment>
<dbReference type="Pfam" id="PF23598">
    <property type="entry name" value="LRR_14"/>
    <property type="match status" value="1"/>
</dbReference>
<dbReference type="Gene3D" id="3.80.10.10">
    <property type="entry name" value="Ribonuclease Inhibitor"/>
    <property type="match status" value="4"/>
</dbReference>
<evidence type="ECO:0000256" key="9">
    <source>
        <dbReference type="ARBA" id="ARBA00022679"/>
    </source>
</evidence>
<comment type="catalytic activity">
    <reaction evidence="20">
        <text>L-threonyl-[protein] + ATP = O-phospho-L-threonyl-[protein] + ADP + H(+)</text>
        <dbReference type="Rhea" id="RHEA:46608"/>
        <dbReference type="Rhea" id="RHEA-COMP:11060"/>
        <dbReference type="Rhea" id="RHEA-COMP:11605"/>
        <dbReference type="ChEBI" id="CHEBI:15378"/>
        <dbReference type="ChEBI" id="CHEBI:30013"/>
        <dbReference type="ChEBI" id="CHEBI:30616"/>
        <dbReference type="ChEBI" id="CHEBI:61977"/>
        <dbReference type="ChEBI" id="CHEBI:456216"/>
        <dbReference type="EC" id="2.7.11.1"/>
    </reaction>
</comment>
<dbReference type="InterPro" id="IPR008271">
    <property type="entry name" value="Ser/Thr_kinase_AS"/>
</dbReference>
<dbReference type="FunFam" id="1.10.510.10:FF:000358">
    <property type="entry name" value="Putative leucine-rich repeat receptor-like serine/threonine-protein kinase"/>
    <property type="match status" value="1"/>
</dbReference>
<keyword evidence="12" id="KW-0677">Repeat</keyword>
<dbReference type="InterPro" id="IPR000719">
    <property type="entry name" value="Prot_kinase_dom"/>
</dbReference>
<gene>
    <name evidence="26" type="ORF">RGQ29_032848</name>
</gene>
<dbReference type="Pfam" id="PF08263">
    <property type="entry name" value="LRRNT_2"/>
    <property type="match status" value="1"/>
</dbReference>
<feature type="transmembrane region" description="Helical" evidence="23">
    <location>
        <begin position="649"/>
        <end position="674"/>
    </location>
</feature>
<feature type="domain" description="Protein kinase" evidence="25">
    <location>
        <begin position="707"/>
        <end position="1011"/>
    </location>
</feature>
<organism evidence="26 27">
    <name type="scientific">Quercus rubra</name>
    <name type="common">Northern red oak</name>
    <name type="synonym">Quercus borealis</name>
    <dbReference type="NCBI Taxonomy" id="3512"/>
    <lineage>
        <taxon>Eukaryota</taxon>
        <taxon>Viridiplantae</taxon>
        <taxon>Streptophyta</taxon>
        <taxon>Embryophyta</taxon>
        <taxon>Tracheophyta</taxon>
        <taxon>Spermatophyta</taxon>
        <taxon>Magnoliopsida</taxon>
        <taxon>eudicotyledons</taxon>
        <taxon>Gunneridae</taxon>
        <taxon>Pentapetalae</taxon>
        <taxon>rosids</taxon>
        <taxon>fabids</taxon>
        <taxon>Fagales</taxon>
        <taxon>Fagaceae</taxon>
        <taxon>Quercus</taxon>
    </lineage>
</organism>
<keyword evidence="6" id="KW-0723">Serine/threonine-protein kinase</keyword>
<dbReference type="AlphaFoldDB" id="A0AAN7I5W8"/>
<dbReference type="EC" id="2.7.11.1" evidence="4"/>